<comment type="caution">
    <text evidence="5">Lacks conserved residue(s) required for the propagation of feature annotation.</text>
</comment>
<keyword evidence="2 5" id="KW-0378">Hydrolase</keyword>
<accession>A0A150LR48</accession>
<dbReference type="AlphaFoldDB" id="A0A150LR48"/>
<dbReference type="PROSITE" id="PS51635">
    <property type="entry name" value="PNPLA"/>
    <property type="match status" value="1"/>
</dbReference>
<evidence type="ECO:0000256" key="5">
    <source>
        <dbReference type="PROSITE-ProRule" id="PRU01161"/>
    </source>
</evidence>
<dbReference type="PANTHER" id="PTHR14226:SF76">
    <property type="entry name" value="NTE FAMILY PROTEIN RSSA"/>
    <property type="match status" value="1"/>
</dbReference>
<evidence type="ECO:0000313" key="7">
    <source>
        <dbReference type="EMBL" id="KYD14332.1"/>
    </source>
</evidence>
<feature type="domain" description="PNPLA" evidence="6">
    <location>
        <begin position="11"/>
        <end position="169"/>
    </location>
</feature>
<dbReference type="PANTHER" id="PTHR14226">
    <property type="entry name" value="NEUROPATHY TARGET ESTERASE/SWISS CHEESE D.MELANOGASTER"/>
    <property type="match status" value="1"/>
</dbReference>
<reference evidence="7 8" key="1">
    <citation type="submission" date="2016-01" db="EMBL/GenBank/DDBJ databases">
        <title>Draft Genome Sequences of Seven Thermophilic Sporeformers Isolated from Foods.</title>
        <authorList>
            <person name="Berendsen E.M."/>
            <person name="Wells-Bennik M.H."/>
            <person name="Krawcyk A.O."/>
            <person name="De Jong A."/>
            <person name="Holsappel S."/>
            <person name="Eijlander R.T."/>
            <person name="Kuipers O.P."/>
        </authorList>
    </citation>
    <scope>NUCLEOTIDE SEQUENCE [LARGE SCALE GENOMIC DNA]</scope>
    <source>
        <strain evidence="7 8">B4135</strain>
    </source>
</reference>
<feature type="active site" description="Proton acceptor" evidence="5">
    <location>
        <position position="156"/>
    </location>
</feature>
<dbReference type="PROSITE" id="PS01237">
    <property type="entry name" value="UPF0028"/>
    <property type="match status" value="1"/>
</dbReference>
<sequence>MTALDRPTIGLALGSGGARGLAHLGVIKVLQEENIPIDYLAGSSIGALVAALVSAGQSIDKLYKIAVAVKRKYFLDFTRPKLGFIAGNRILEMIRIFTFHKNIEDLSVPLAIVATDLHTGERVVFREGPVAEAVRASISIPGVFVPAEYRGRLLVDGGVTDRIPVSAVKEMGADIVIGVNISGFTKNARIHSIYDVFFQSLDIMQAELTENRKLLADLMIHPEVDKFSSYAFTDVEAIISAGEAAARKQMPRIQKLIQERRESIT</sequence>
<comment type="caution">
    <text evidence="7">The sequence shown here is derived from an EMBL/GenBank/DDBJ whole genome shotgun (WGS) entry which is preliminary data.</text>
</comment>
<dbReference type="GO" id="GO:0046470">
    <property type="term" value="P:phosphatidylcholine metabolic process"/>
    <property type="evidence" value="ECO:0007669"/>
    <property type="project" value="InterPro"/>
</dbReference>
<dbReference type="InterPro" id="IPR016035">
    <property type="entry name" value="Acyl_Trfase/lysoPLipase"/>
</dbReference>
<evidence type="ECO:0000259" key="6">
    <source>
        <dbReference type="PROSITE" id="PS51635"/>
    </source>
</evidence>
<dbReference type="InterPro" id="IPR002641">
    <property type="entry name" value="PNPLA_dom"/>
</dbReference>
<keyword evidence="3 5" id="KW-0442">Lipid degradation</keyword>
<protein>
    <recommendedName>
        <fullName evidence="6">PNPLA domain-containing protein</fullName>
    </recommendedName>
</protein>
<evidence type="ECO:0000256" key="3">
    <source>
        <dbReference type="ARBA" id="ARBA00022963"/>
    </source>
</evidence>
<dbReference type="InterPro" id="IPR050301">
    <property type="entry name" value="NTE"/>
</dbReference>
<dbReference type="GO" id="GO:0016042">
    <property type="term" value="P:lipid catabolic process"/>
    <property type="evidence" value="ECO:0007669"/>
    <property type="project" value="UniProtKB-UniRule"/>
</dbReference>
<gene>
    <name evidence="7" type="ORF">B4135_2759</name>
</gene>
<organism evidence="7 8">
    <name type="scientific">Caldibacillus debilis</name>
    <dbReference type="NCBI Taxonomy" id="301148"/>
    <lineage>
        <taxon>Bacteria</taxon>
        <taxon>Bacillati</taxon>
        <taxon>Bacillota</taxon>
        <taxon>Bacilli</taxon>
        <taxon>Bacillales</taxon>
        <taxon>Bacillaceae</taxon>
        <taxon>Caldibacillus</taxon>
    </lineage>
</organism>
<dbReference type="Gene3D" id="3.40.1090.10">
    <property type="entry name" value="Cytosolic phospholipase A2 catalytic domain"/>
    <property type="match status" value="2"/>
</dbReference>
<evidence type="ECO:0000313" key="8">
    <source>
        <dbReference type="Proteomes" id="UP000075683"/>
    </source>
</evidence>
<dbReference type="EMBL" id="LQYT01000073">
    <property type="protein sequence ID" value="KYD14332.1"/>
    <property type="molecule type" value="Genomic_DNA"/>
</dbReference>
<name>A0A150LR48_9BACI</name>
<evidence type="ECO:0000256" key="2">
    <source>
        <dbReference type="ARBA" id="ARBA00022801"/>
    </source>
</evidence>
<dbReference type="PATRIC" id="fig|301148.3.peg.265"/>
<dbReference type="STRING" id="301148.B4135_2759"/>
<dbReference type="Proteomes" id="UP000075683">
    <property type="component" value="Unassembled WGS sequence"/>
</dbReference>
<evidence type="ECO:0000256" key="1">
    <source>
        <dbReference type="ARBA" id="ARBA00006636"/>
    </source>
</evidence>
<feature type="active site" description="Nucleophile" evidence="5">
    <location>
        <position position="44"/>
    </location>
</feature>
<dbReference type="InterPro" id="IPR001423">
    <property type="entry name" value="LysoPLipase_patatin_CS"/>
</dbReference>
<dbReference type="SUPFAM" id="SSF52151">
    <property type="entry name" value="FabD/lysophospholipase-like"/>
    <property type="match status" value="1"/>
</dbReference>
<dbReference type="GO" id="GO:0004622">
    <property type="term" value="F:phosphatidylcholine lysophospholipase activity"/>
    <property type="evidence" value="ECO:0007669"/>
    <property type="project" value="InterPro"/>
</dbReference>
<feature type="short sequence motif" description="GXSXG" evidence="5">
    <location>
        <begin position="42"/>
        <end position="46"/>
    </location>
</feature>
<comment type="similarity">
    <text evidence="1">Belongs to the NTE family.</text>
</comment>
<dbReference type="Pfam" id="PF01734">
    <property type="entry name" value="Patatin"/>
    <property type="match status" value="1"/>
</dbReference>
<evidence type="ECO:0000256" key="4">
    <source>
        <dbReference type="ARBA" id="ARBA00023098"/>
    </source>
</evidence>
<feature type="short sequence motif" description="DGA/G" evidence="5">
    <location>
        <begin position="156"/>
        <end position="158"/>
    </location>
</feature>
<keyword evidence="4 5" id="KW-0443">Lipid metabolism</keyword>
<proteinExistence type="inferred from homology"/>